<dbReference type="Gene3D" id="1.20.120.330">
    <property type="entry name" value="Nucleotidyltransferases domain 2"/>
    <property type="match status" value="1"/>
</dbReference>
<reference evidence="1 2" key="1">
    <citation type="submission" date="2018-04" db="EMBL/GenBank/DDBJ databases">
        <title>Thalassorhabdus spongiae gen. nov., sp. nov., isolated from a marine sponge in South-West Iceland.</title>
        <authorList>
            <person name="Knobloch S."/>
            <person name="Daussin A."/>
            <person name="Johannsson R."/>
            <person name="Marteinsson V.T."/>
        </authorList>
    </citation>
    <scope>NUCLEOTIDE SEQUENCE [LARGE SCALE GENOMIC DNA]</scope>
    <source>
        <strain evidence="1 2">Hp12</strain>
    </source>
</reference>
<dbReference type="RefSeq" id="WP_116685228.1">
    <property type="nucleotide sequence ID" value="NZ_CAWNYD010000001.1"/>
</dbReference>
<comment type="caution">
    <text evidence="1">The sequence shown here is derived from an EMBL/GenBank/DDBJ whole genome shotgun (WGS) entry which is preliminary data.</text>
</comment>
<keyword evidence="2" id="KW-1185">Reference proteome</keyword>
<name>A0A2V1GYW7_9GAMM</name>
<gene>
    <name evidence="1" type="ORF">DC094_00990</name>
</gene>
<proteinExistence type="predicted"/>
<dbReference type="Proteomes" id="UP000244906">
    <property type="component" value="Unassembled WGS sequence"/>
</dbReference>
<organism evidence="1 2">
    <name type="scientific">Pelagibaculum spongiae</name>
    <dbReference type="NCBI Taxonomy" id="2080658"/>
    <lineage>
        <taxon>Bacteria</taxon>
        <taxon>Pseudomonadati</taxon>
        <taxon>Pseudomonadota</taxon>
        <taxon>Gammaproteobacteria</taxon>
        <taxon>Oceanospirillales</taxon>
        <taxon>Pelagibaculum</taxon>
    </lineage>
</organism>
<dbReference type="SUPFAM" id="SSF81593">
    <property type="entry name" value="Nucleotidyltransferase substrate binding subunit/domain"/>
    <property type="match status" value="1"/>
</dbReference>
<accession>A0A2V1GYW7</accession>
<dbReference type="EMBL" id="QDDL01000001">
    <property type="protein sequence ID" value="PVZ71639.1"/>
    <property type="molecule type" value="Genomic_DNA"/>
</dbReference>
<sequence length="147" mass="17215">MTEKKIALLKQHLLQMHKAADRLRWSFGRCQLLDVHKLSAEDEEKFETLTARFARLSDILIQKQLRLIDELDLESAGTVRDRINRAEKKGLIDSARDFIVIRELRNAIAHEYEDQALEQIHQQVMQYTPMLLEVPERVEAYCCKIIG</sequence>
<dbReference type="OrthoDB" id="13547at2"/>
<evidence type="ECO:0000313" key="1">
    <source>
        <dbReference type="EMBL" id="PVZ71639.1"/>
    </source>
</evidence>
<evidence type="ECO:0000313" key="2">
    <source>
        <dbReference type="Proteomes" id="UP000244906"/>
    </source>
</evidence>
<dbReference type="AlphaFoldDB" id="A0A2V1GYW7"/>
<protein>
    <recommendedName>
        <fullName evidence="3">DUF86 domain-containing protein</fullName>
    </recommendedName>
</protein>
<evidence type="ECO:0008006" key="3">
    <source>
        <dbReference type="Google" id="ProtNLM"/>
    </source>
</evidence>